<dbReference type="GO" id="GO:0005634">
    <property type="term" value="C:nucleus"/>
    <property type="evidence" value="ECO:0007669"/>
    <property type="project" value="UniProtKB-SubCell"/>
</dbReference>
<name>A0A8X6VB28_TRICX</name>
<evidence type="ECO:0000313" key="3">
    <source>
        <dbReference type="Proteomes" id="UP000887159"/>
    </source>
</evidence>
<comment type="subcellular location">
    <subcellularLocation>
        <location evidence="1">Nucleus</location>
    </subcellularLocation>
</comment>
<comment type="caution">
    <text evidence="2">The sequence shown here is derived from an EMBL/GenBank/DDBJ whole genome shotgun (WGS) entry which is preliminary data.</text>
</comment>
<organism evidence="2 3">
    <name type="scientific">Trichonephila clavipes</name>
    <name type="common">Golden silk orbweaver</name>
    <name type="synonym">Nephila clavipes</name>
    <dbReference type="NCBI Taxonomy" id="2585209"/>
    <lineage>
        <taxon>Eukaryota</taxon>
        <taxon>Metazoa</taxon>
        <taxon>Ecdysozoa</taxon>
        <taxon>Arthropoda</taxon>
        <taxon>Chelicerata</taxon>
        <taxon>Arachnida</taxon>
        <taxon>Araneae</taxon>
        <taxon>Araneomorphae</taxon>
        <taxon>Entelegynae</taxon>
        <taxon>Araneoidea</taxon>
        <taxon>Nephilidae</taxon>
        <taxon>Trichonephila</taxon>
    </lineage>
</organism>
<evidence type="ECO:0000313" key="2">
    <source>
        <dbReference type="EMBL" id="GFY06019.1"/>
    </source>
</evidence>
<protein>
    <submittedName>
        <fullName evidence="2">HTH_Tnp_Tc3_2 domain-containing protein</fullName>
    </submittedName>
</protein>
<proteinExistence type="predicted"/>
<dbReference type="InterPro" id="IPR009057">
    <property type="entry name" value="Homeodomain-like_sf"/>
</dbReference>
<keyword evidence="3" id="KW-1185">Reference proteome</keyword>
<accession>A0A8X6VB28</accession>
<dbReference type="Proteomes" id="UP000887159">
    <property type="component" value="Unassembled WGS sequence"/>
</dbReference>
<dbReference type="EMBL" id="BMAU01021256">
    <property type="protein sequence ID" value="GFY06019.1"/>
    <property type="molecule type" value="Genomic_DNA"/>
</dbReference>
<evidence type="ECO:0000256" key="1">
    <source>
        <dbReference type="ARBA" id="ARBA00004123"/>
    </source>
</evidence>
<reference evidence="2" key="1">
    <citation type="submission" date="2020-08" db="EMBL/GenBank/DDBJ databases">
        <title>Multicomponent nature underlies the extraordinary mechanical properties of spider dragline silk.</title>
        <authorList>
            <person name="Kono N."/>
            <person name="Nakamura H."/>
            <person name="Mori M."/>
            <person name="Yoshida Y."/>
            <person name="Ohtoshi R."/>
            <person name="Malay A.D."/>
            <person name="Moran D.A.P."/>
            <person name="Tomita M."/>
            <person name="Numata K."/>
            <person name="Arakawa K."/>
        </authorList>
    </citation>
    <scope>NUCLEOTIDE SEQUENCE</scope>
</reference>
<sequence>MRWRIIRRLEAGQCQVQICREFNLTLSVVVCNLWKQFQDTKRKPGQGRPRATMAREDPHLSIIERRNRGATASQLSRYLYAATGTRISRMTDSKRLQKRGLLNTDSRRTFIWREPVTRYLLSNVHEIDNYGGGGLMVWTGIMLDGRAPLHV</sequence>
<dbReference type="AlphaFoldDB" id="A0A8X6VB28"/>
<dbReference type="SUPFAM" id="SSF46689">
    <property type="entry name" value="Homeodomain-like"/>
    <property type="match status" value="1"/>
</dbReference>
<gene>
    <name evidence="2" type="primary">AVEN_149122_1</name>
    <name evidence="2" type="ORF">TNCV_3863231</name>
</gene>